<organism evidence="1 2">
    <name type="scientific">Caerostris extrusa</name>
    <name type="common">Bark spider</name>
    <name type="synonym">Caerostris bankana</name>
    <dbReference type="NCBI Taxonomy" id="172846"/>
    <lineage>
        <taxon>Eukaryota</taxon>
        <taxon>Metazoa</taxon>
        <taxon>Ecdysozoa</taxon>
        <taxon>Arthropoda</taxon>
        <taxon>Chelicerata</taxon>
        <taxon>Arachnida</taxon>
        <taxon>Araneae</taxon>
        <taxon>Araneomorphae</taxon>
        <taxon>Entelegynae</taxon>
        <taxon>Araneoidea</taxon>
        <taxon>Araneidae</taxon>
        <taxon>Caerostris</taxon>
    </lineage>
</organism>
<evidence type="ECO:0000313" key="2">
    <source>
        <dbReference type="Proteomes" id="UP001054945"/>
    </source>
</evidence>
<proteinExistence type="predicted"/>
<name>A0AAV4NB27_CAEEX</name>
<reference evidence="1 2" key="1">
    <citation type="submission" date="2021-06" db="EMBL/GenBank/DDBJ databases">
        <title>Caerostris extrusa draft genome.</title>
        <authorList>
            <person name="Kono N."/>
            <person name="Arakawa K."/>
        </authorList>
    </citation>
    <scope>NUCLEOTIDE SEQUENCE [LARGE SCALE GENOMIC DNA]</scope>
</reference>
<dbReference type="EMBL" id="BPLR01020621">
    <property type="protein sequence ID" value="GIX80742.1"/>
    <property type="molecule type" value="Genomic_DNA"/>
</dbReference>
<evidence type="ECO:0000313" key="1">
    <source>
        <dbReference type="EMBL" id="GIX80742.1"/>
    </source>
</evidence>
<protein>
    <submittedName>
        <fullName evidence="1">Uncharacterized protein</fullName>
    </submittedName>
</protein>
<gene>
    <name evidence="1" type="ORF">CEXT_399881</name>
</gene>
<keyword evidence="2" id="KW-1185">Reference proteome</keyword>
<dbReference type="AlphaFoldDB" id="A0AAV4NB27"/>
<comment type="caution">
    <text evidence="1">The sequence shown here is derived from an EMBL/GenBank/DDBJ whole genome shotgun (WGS) entry which is preliminary data.</text>
</comment>
<accession>A0AAV4NB27</accession>
<sequence length="178" mass="20123">MLKFTSSTGSDFKKRSLLSETKRGLFARVDEWLYFLLESNEGILDCKCPDKVCFALASQVRFRKASLFCHGTISHNEKRSIPSRPTPAAISTKPSPLSEEFYFLKFSLFFSPVVSISGDSSLSSLVDLCSFLLHYYFTFVKLKILNRCKGQILGLPPQSSHEDQHIFAWCPSVGHQVK</sequence>
<dbReference type="Proteomes" id="UP001054945">
    <property type="component" value="Unassembled WGS sequence"/>
</dbReference>